<comment type="caution">
    <text evidence="15">The sequence shown here is derived from an EMBL/GenBank/DDBJ whole genome shotgun (WGS) entry which is preliminary data.</text>
</comment>
<feature type="transmembrane region" description="Helical" evidence="13">
    <location>
        <begin position="241"/>
        <end position="260"/>
    </location>
</feature>
<dbReference type="PROSITE" id="PS51384">
    <property type="entry name" value="FAD_FR"/>
    <property type="match status" value="1"/>
</dbReference>
<keyword evidence="6" id="KW-0479">Metal-binding</keyword>
<evidence type="ECO:0000259" key="14">
    <source>
        <dbReference type="PROSITE" id="PS51384"/>
    </source>
</evidence>
<keyword evidence="4 13" id="KW-0812">Transmembrane</keyword>
<feature type="transmembrane region" description="Helical" evidence="13">
    <location>
        <begin position="371"/>
        <end position="389"/>
    </location>
</feature>
<name>A0A918XXH6_9PROT</name>
<evidence type="ECO:0000256" key="13">
    <source>
        <dbReference type="SAM" id="Phobius"/>
    </source>
</evidence>
<dbReference type="InterPro" id="IPR039261">
    <property type="entry name" value="FNR_nucleotide-bd"/>
</dbReference>
<dbReference type="GO" id="GO:0050660">
    <property type="term" value="F:flavin adenine dinucleotide binding"/>
    <property type="evidence" value="ECO:0007669"/>
    <property type="project" value="TreeGrafter"/>
</dbReference>
<feature type="transmembrane region" description="Helical" evidence="13">
    <location>
        <begin position="141"/>
        <end position="159"/>
    </location>
</feature>
<evidence type="ECO:0000256" key="3">
    <source>
        <dbReference type="ARBA" id="ARBA00022630"/>
    </source>
</evidence>
<feature type="transmembrane region" description="Helical" evidence="13">
    <location>
        <begin position="179"/>
        <end position="199"/>
    </location>
</feature>
<dbReference type="GO" id="GO:0016491">
    <property type="term" value="F:oxidoreductase activity"/>
    <property type="evidence" value="ECO:0007669"/>
    <property type="project" value="UniProtKB-KW"/>
</dbReference>
<dbReference type="PANTHER" id="PTHR47354:SF8">
    <property type="entry name" value="1,2-PHENYLACETYL-COA EPOXIDASE, SUBUNIT E"/>
    <property type="match status" value="1"/>
</dbReference>
<evidence type="ECO:0000256" key="6">
    <source>
        <dbReference type="ARBA" id="ARBA00022723"/>
    </source>
</evidence>
<feature type="transmembrane region" description="Helical" evidence="13">
    <location>
        <begin position="93"/>
        <end position="117"/>
    </location>
</feature>
<dbReference type="InterPro" id="IPR017927">
    <property type="entry name" value="FAD-bd_FR_type"/>
</dbReference>
<dbReference type="GO" id="GO:0046872">
    <property type="term" value="F:metal ion binding"/>
    <property type="evidence" value="ECO:0007669"/>
    <property type="project" value="UniProtKB-KW"/>
</dbReference>
<dbReference type="Gene3D" id="2.40.30.10">
    <property type="entry name" value="Translation factors"/>
    <property type="match status" value="1"/>
</dbReference>
<comment type="subcellular location">
    <subcellularLocation>
        <location evidence="2">Membrane</location>
        <topology evidence="2">Multi-pass membrane protein</topology>
    </subcellularLocation>
</comment>
<dbReference type="Pfam" id="PF08022">
    <property type="entry name" value="FAD_binding_8"/>
    <property type="match status" value="1"/>
</dbReference>
<evidence type="ECO:0000256" key="1">
    <source>
        <dbReference type="ARBA" id="ARBA00001974"/>
    </source>
</evidence>
<reference evidence="15" key="2">
    <citation type="submission" date="2020-09" db="EMBL/GenBank/DDBJ databases">
        <authorList>
            <person name="Sun Q."/>
            <person name="Kim S."/>
        </authorList>
    </citation>
    <scope>NUCLEOTIDE SEQUENCE</scope>
    <source>
        <strain evidence="15">KCTC 42651</strain>
    </source>
</reference>
<dbReference type="InterPro" id="IPR017938">
    <property type="entry name" value="Riboflavin_synthase-like_b-brl"/>
</dbReference>
<keyword evidence="5" id="KW-0001">2Fe-2S</keyword>
<evidence type="ECO:0000256" key="8">
    <source>
        <dbReference type="ARBA" id="ARBA00022989"/>
    </source>
</evidence>
<keyword evidence="7" id="KW-0274">FAD</keyword>
<dbReference type="InterPro" id="IPR001433">
    <property type="entry name" value="OxRdtase_FAD/NAD-bd"/>
</dbReference>
<proteinExistence type="predicted"/>
<evidence type="ECO:0000256" key="2">
    <source>
        <dbReference type="ARBA" id="ARBA00004141"/>
    </source>
</evidence>
<protein>
    <submittedName>
        <fullName evidence="15">Ferric reductase</fullName>
    </submittedName>
</protein>
<evidence type="ECO:0000313" key="16">
    <source>
        <dbReference type="Proteomes" id="UP000630353"/>
    </source>
</evidence>
<feature type="transmembrane region" description="Helical" evidence="13">
    <location>
        <begin position="65"/>
        <end position="87"/>
    </location>
</feature>
<keyword evidence="8 13" id="KW-1133">Transmembrane helix</keyword>
<dbReference type="InterPro" id="IPR013130">
    <property type="entry name" value="Fe3_Rdtase_TM_dom"/>
</dbReference>
<evidence type="ECO:0000256" key="7">
    <source>
        <dbReference type="ARBA" id="ARBA00022827"/>
    </source>
</evidence>
<gene>
    <name evidence="15" type="ORF">GCM10017083_49480</name>
</gene>
<evidence type="ECO:0000256" key="11">
    <source>
        <dbReference type="ARBA" id="ARBA00023014"/>
    </source>
</evidence>
<evidence type="ECO:0000256" key="4">
    <source>
        <dbReference type="ARBA" id="ARBA00022692"/>
    </source>
</evidence>
<dbReference type="InterPro" id="IPR013112">
    <property type="entry name" value="FAD-bd_8"/>
</dbReference>
<dbReference type="SUPFAM" id="SSF63380">
    <property type="entry name" value="Riboflavin synthase domain-like"/>
    <property type="match status" value="1"/>
</dbReference>
<feature type="transmembrane region" description="Helical" evidence="13">
    <location>
        <begin position="211"/>
        <end position="229"/>
    </location>
</feature>
<evidence type="ECO:0000256" key="9">
    <source>
        <dbReference type="ARBA" id="ARBA00023002"/>
    </source>
</evidence>
<organism evidence="15 16">
    <name type="scientific">Thalassobaculum fulvum</name>
    <dbReference type="NCBI Taxonomy" id="1633335"/>
    <lineage>
        <taxon>Bacteria</taxon>
        <taxon>Pseudomonadati</taxon>
        <taxon>Pseudomonadota</taxon>
        <taxon>Alphaproteobacteria</taxon>
        <taxon>Rhodospirillales</taxon>
        <taxon>Thalassobaculaceae</taxon>
        <taxon>Thalassobaculum</taxon>
    </lineage>
</organism>
<evidence type="ECO:0000256" key="10">
    <source>
        <dbReference type="ARBA" id="ARBA00023004"/>
    </source>
</evidence>
<dbReference type="Pfam" id="PF00175">
    <property type="entry name" value="NAD_binding_1"/>
    <property type="match status" value="1"/>
</dbReference>
<keyword evidence="11" id="KW-0411">Iron-sulfur</keyword>
<dbReference type="GO" id="GO:0016020">
    <property type="term" value="C:membrane"/>
    <property type="evidence" value="ECO:0007669"/>
    <property type="project" value="UniProtKB-SubCell"/>
</dbReference>
<keyword evidence="9" id="KW-0560">Oxidoreductase</keyword>
<reference evidence="15" key="1">
    <citation type="journal article" date="2014" name="Int. J. Syst. Evol. Microbiol.">
        <title>Complete genome sequence of Corynebacterium casei LMG S-19264T (=DSM 44701T), isolated from a smear-ripened cheese.</title>
        <authorList>
            <consortium name="US DOE Joint Genome Institute (JGI-PGF)"/>
            <person name="Walter F."/>
            <person name="Albersmeier A."/>
            <person name="Kalinowski J."/>
            <person name="Ruckert C."/>
        </authorList>
    </citation>
    <scope>NUCLEOTIDE SEQUENCE</scope>
    <source>
        <strain evidence="15">KCTC 42651</strain>
    </source>
</reference>
<dbReference type="GO" id="GO:0051537">
    <property type="term" value="F:2 iron, 2 sulfur cluster binding"/>
    <property type="evidence" value="ECO:0007669"/>
    <property type="project" value="UniProtKB-KW"/>
</dbReference>
<feature type="domain" description="FAD-binding FR-type" evidence="14">
    <location>
        <begin position="265"/>
        <end position="363"/>
    </location>
</feature>
<keyword evidence="16" id="KW-1185">Reference proteome</keyword>
<dbReference type="PANTHER" id="PTHR47354">
    <property type="entry name" value="NADH OXIDOREDUCTASE HCR"/>
    <property type="match status" value="1"/>
</dbReference>
<evidence type="ECO:0000313" key="15">
    <source>
        <dbReference type="EMBL" id="GHD61729.1"/>
    </source>
</evidence>
<dbReference type="EMBL" id="BMZS01000013">
    <property type="protein sequence ID" value="GHD61729.1"/>
    <property type="molecule type" value="Genomic_DNA"/>
</dbReference>
<keyword evidence="3" id="KW-0285">Flavoprotein</keyword>
<dbReference type="Proteomes" id="UP000630353">
    <property type="component" value="Unassembled WGS sequence"/>
</dbReference>
<comment type="cofactor">
    <cofactor evidence="1">
        <name>FAD</name>
        <dbReference type="ChEBI" id="CHEBI:57692"/>
    </cofactor>
</comment>
<sequence length="492" mass="54597">MGPSIAGEAKRALSLRQGGGSEALAFDAASDWEVAMDAGTTGERGTDGSATGRGRRRWLSSVAPGWWLVGGALAVTTVLWGAGRAAMPNGEPFLSWLGPSLLISAWSITLMAVLLLATTRSRSIEPLFGGLDRAVRLHRRLGPLAIGLMLVHVALYVPPAVEAGGSVAGLLVPFWSSHMVEGFNALILWVVIAWTALAYSRRLRYEAWLSLHGLLGPIFLLTSAHALSAGPTITAYEPLRFWMWILVLVGAASWLYRVVLYRWIAPRFRYAVRAVDRRSDDAVDLVLRPQSRRMIYEPGTFVFVNRPRRSRRELHPFSISSSPAERDLRVSVRMVGDFTRDLPSLAPGDPVEVFGPFGGFTPHRYAHHRRLVWIGAGIGITPFLGMLRFETTNDDFRRIWLWYVARDASHAPYDGEIREIVPKADSYVDYELWLSGERGRLTASRVMETVQPLDDVAVMLCGSPGFVRDMARQFAALGLPPERIIAEDFHFH</sequence>
<accession>A0A918XXH6</accession>
<keyword evidence="10" id="KW-0408">Iron</keyword>
<dbReference type="InterPro" id="IPR050415">
    <property type="entry name" value="MRET"/>
</dbReference>
<dbReference type="AlphaFoldDB" id="A0A918XXH6"/>
<dbReference type="Gene3D" id="3.40.50.80">
    <property type="entry name" value="Nucleotide-binding domain of ferredoxin-NADP reductase (FNR) module"/>
    <property type="match status" value="1"/>
</dbReference>
<evidence type="ECO:0000256" key="12">
    <source>
        <dbReference type="ARBA" id="ARBA00023136"/>
    </source>
</evidence>
<keyword evidence="12 13" id="KW-0472">Membrane</keyword>
<evidence type="ECO:0000256" key="5">
    <source>
        <dbReference type="ARBA" id="ARBA00022714"/>
    </source>
</evidence>
<dbReference type="Pfam" id="PF01794">
    <property type="entry name" value="Ferric_reduct"/>
    <property type="match status" value="1"/>
</dbReference>
<dbReference type="SUPFAM" id="SSF52343">
    <property type="entry name" value="Ferredoxin reductase-like, C-terminal NADP-linked domain"/>
    <property type="match status" value="1"/>
</dbReference>